<proteinExistence type="predicted"/>
<keyword evidence="2" id="KW-1185">Reference proteome</keyword>
<gene>
    <name evidence="1" type="ORF">Pan161_49410</name>
</gene>
<dbReference type="OrthoDB" id="277060at2"/>
<evidence type="ECO:0000313" key="1">
    <source>
        <dbReference type="EMBL" id="QDT93263.1"/>
    </source>
</evidence>
<evidence type="ECO:0000313" key="2">
    <source>
        <dbReference type="Proteomes" id="UP000316855"/>
    </source>
</evidence>
<name>A0A517VJR5_9PLAN</name>
<accession>A0A517VJR5</accession>
<dbReference type="RefSeq" id="WP_145231246.1">
    <property type="nucleotide sequence ID" value="NZ_CP036343.1"/>
</dbReference>
<dbReference type="EMBL" id="CP036343">
    <property type="protein sequence ID" value="QDT93263.1"/>
    <property type="molecule type" value="Genomic_DNA"/>
</dbReference>
<dbReference type="Proteomes" id="UP000316855">
    <property type="component" value="Chromosome"/>
</dbReference>
<protein>
    <submittedName>
        <fullName evidence="1">Uncharacterized protein</fullName>
    </submittedName>
</protein>
<sequence>MADFRLEKLYVILDEPIPGINHFQAVDPEEFAWHGTFDLAQQLGITPLDDFTYAPFEEEVWHPAGAGLKTIRSLLKEYRRQAATSEKVQQRLQPTLEMFEKLEELFDQADAHDREFYLSARDLN</sequence>
<dbReference type="KEGG" id="gax:Pan161_49410"/>
<organism evidence="1 2">
    <name type="scientific">Gimesia algae</name>
    <dbReference type="NCBI Taxonomy" id="2527971"/>
    <lineage>
        <taxon>Bacteria</taxon>
        <taxon>Pseudomonadati</taxon>
        <taxon>Planctomycetota</taxon>
        <taxon>Planctomycetia</taxon>
        <taxon>Planctomycetales</taxon>
        <taxon>Planctomycetaceae</taxon>
        <taxon>Gimesia</taxon>
    </lineage>
</organism>
<reference evidence="1 2" key="1">
    <citation type="submission" date="2019-02" db="EMBL/GenBank/DDBJ databases">
        <title>Deep-cultivation of Planctomycetes and their phenomic and genomic characterization uncovers novel biology.</title>
        <authorList>
            <person name="Wiegand S."/>
            <person name="Jogler M."/>
            <person name="Boedeker C."/>
            <person name="Pinto D."/>
            <person name="Vollmers J."/>
            <person name="Rivas-Marin E."/>
            <person name="Kohn T."/>
            <person name="Peeters S.H."/>
            <person name="Heuer A."/>
            <person name="Rast P."/>
            <person name="Oberbeckmann S."/>
            <person name="Bunk B."/>
            <person name="Jeske O."/>
            <person name="Meyerdierks A."/>
            <person name="Storesund J.E."/>
            <person name="Kallscheuer N."/>
            <person name="Luecker S."/>
            <person name="Lage O.M."/>
            <person name="Pohl T."/>
            <person name="Merkel B.J."/>
            <person name="Hornburger P."/>
            <person name="Mueller R.-W."/>
            <person name="Bruemmer F."/>
            <person name="Labrenz M."/>
            <person name="Spormann A.M."/>
            <person name="Op den Camp H."/>
            <person name="Overmann J."/>
            <person name="Amann R."/>
            <person name="Jetten M.S.M."/>
            <person name="Mascher T."/>
            <person name="Medema M.H."/>
            <person name="Devos D.P."/>
            <person name="Kaster A.-K."/>
            <person name="Ovreas L."/>
            <person name="Rohde M."/>
            <person name="Galperin M.Y."/>
            <person name="Jogler C."/>
        </authorList>
    </citation>
    <scope>NUCLEOTIDE SEQUENCE [LARGE SCALE GENOMIC DNA]</scope>
    <source>
        <strain evidence="1 2">Pan161</strain>
    </source>
</reference>
<dbReference type="AlphaFoldDB" id="A0A517VJR5"/>